<evidence type="ECO:0000313" key="4">
    <source>
        <dbReference type="EMBL" id="OAO97283.1"/>
    </source>
</evidence>
<keyword evidence="2" id="KW-0732">Signal</keyword>
<dbReference type="AlphaFoldDB" id="A0A178UUI7"/>
<dbReference type="InterPro" id="IPR009891">
    <property type="entry name" value="TAP35_44"/>
</dbReference>
<protein>
    <submittedName>
        <fullName evidence="4">Uncharacterized protein</fullName>
    </submittedName>
</protein>
<comment type="caution">
    <text evidence="4">The sequence shown here is derived from an EMBL/GenBank/DDBJ whole genome shotgun (WGS) entry which is preliminary data.</text>
</comment>
<dbReference type="Proteomes" id="UP000078284">
    <property type="component" value="Chromosome 4"/>
</dbReference>
<reference evidence="5" key="1">
    <citation type="journal article" date="2016" name="Proc. Natl. Acad. Sci. U.S.A.">
        <title>Chromosome-level assembly of Arabidopsis thaliana Ler reveals the extent of translocation and inversion polymorphisms.</title>
        <authorList>
            <person name="Zapata L."/>
            <person name="Ding J."/>
            <person name="Willing E.M."/>
            <person name="Hartwig B."/>
            <person name="Bezdan D."/>
            <person name="Jiao W.B."/>
            <person name="Patel V."/>
            <person name="Velikkakam James G."/>
            <person name="Koornneef M."/>
            <person name="Ossowski S."/>
            <person name="Schneeberger K."/>
        </authorList>
    </citation>
    <scope>NUCLEOTIDE SEQUENCE [LARGE SCALE GENOMIC DNA]</scope>
    <source>
        <strain evidence="5">cv. Landsberg erecta</strain>
    </source>
</reference>
<accession>A0A178UUI7</accession>
<feature type="region of interest" description="Disordered" evidence="1">
    <location>
        <begin position="102"/>
        <end position="142"/>
    </location>
</feature>
<proteinExistence type="predicted"/>
<feature type="chain" id="PRO_5010339495" evidence="2">
    <location>
        <begin position="24"/>
        <end position="142"/>
    </location>
</feature>
<dbReference type="KEGG" id="ath:AT4G20420"/>
<evidence type="ECO:0000256" key="2">
    <source>
        <dbReference type="SAM" id="SignalP"/>
    </source>
</evidence>
<dbReference type="Pfam" id="PF07265">
    <property type="entry name" value="TAP35_44"/>
    <property type="match status" value="1"/>
</dbReference>
<gene>
    <name evidence="3" type="ordered locus">At4g20420</name>
    <name evidence="4" type="ordered locus">AXX17_At4g23910</name>
</gene>
<dbReference type="ExpressionAtlas" id="A0A178UUI7">
    <property type="expression patterns" value="differential"/>
</dbReference>
<evidence type="ECO:0000313" key="3">
    <source>
        <dbReference type="Araport" id="AT4G20420"/>
    </source>
</evidence>
<dbReference type="OMA" id="EKTHVHP"/>
<feature type="signal peptide" evidence="2">
    <location>
        <begin position="1"/>
        <end position="23"/>
    </location>
</feature>
<dbReference type="Araport" id="AT4G20420"/>
<dbReference type="EMBL" id="LUHQ01000004">
    <property type="protein sequence ID" value="OAO97283.1"/>
    <property type="molecule type" value="Genomic_DNA"/>
</dbReference>
<evidence type="ECO:0000313" key="5">
    <source>
        <dbReference type="Proteomes" id="UP000078284"/>
    </source>
</evidence>
<dbReference type="GeneID" id="827790"/>
<evidence type="ECO:0000256" key="1">
    <source>
        <dbReference type="SAM" id="MobiDB-lite"/>
    </source>
</evidence>
<sequence length="142" mass="15140">MSISRVYLCLIFLTFVSSPLVLCSRSPKLAAASAAIGKKHGKEHVHSPAMLFSEFPKVDSSSSMTHIDEPATKSAIAGFFRYRLPFQGWPFHKYAPFPMGTPTNPSVPVTSTPSSGAAAAEEEETEKVPSAPSKGNRDGGNA</sequence>
<name>A0A178UUI7_ARATH</name>
<organism evidence="4 5">
    <name type="scientific">Arabidopsis thaliana</name>
    <name type="common">Mouse-ear cress</name>
    <dbReference type="NCBI Taxonomy" id="3702"/>
    <lineage>
        <taxon>Eukaryota</taxon>
        <taxon>Viridiplantae</taxon>
        <taxon>Streptophyta</taxon>
        <taxon>Embryophyta</taxon>
        <taxon>Tracheophyta</taxon>
        <taxon>Spermatophyta</taxon>
        <taxon>Magnoliopsida</taxon>
        <taxon>eudicotyledons</taxon>
        <taxon>Gunneridae</taxon>
        <taxon>Pentapetalae</taxon>
        <taxon>rosids</taxon>
        <taxon>malvids</taxon>
        <taxon>Brassicales</taxon>
        <taxon>Brassicaceae</taxon>
        <taxon>Camelineae</taxon>
        <taxon>Arabidopsis</taxon>
    </lineage>
</organism>
<feature type="compositionally biased region" description="Low complexity" evidence="1">
    <location>
        <begin position="102"/>
        <end position="119"/>
    </location>
</feature>